<proteinExistence type="predicted"/>
<evidence type="ECO:0000256" key="1">
    <source>
        <dbReference type="SAM" id="Phobius"/>
    </source>
</evidence>
<accession>A0A5J6VHM6</accession>
<dbReference type="EMBL" id="MN448269">
    <property type="protein sequence ID" value="QFG73705.1"/>
    <property type="molecule type" value="Genomic_DNA"/>
</dbReference>
<protein>
    <submittedName>
        <fullName evidence="2">Uncharacterized protein</fullName>
    </submittedName>
</protein>
<evidence type="ECO:0000313" key="2">
    <source>
        <dbReference type="EMBL" id="QFG73705.1"/>
    </source>
</evidence>
<keyword evidence="1" id="KW-0472">Membrane</keyword>
<reference evidence="2" key="1">
    <citation type="journal article" date="2019" name="Philos. Trans. R. Soc. Lond., B, Biol. Sci.">
        <title>Targeted metagenomic recovery of four divergent viruses reveals shared and distinctive characteristics of giant viruses of marine eukaryotes.</title>
        <authorList>
            <person name="Needham D.M."/>
            <person name="Poirier C."/>
            <person name="Hehenberger E."/>
            <person name="Jimenez V."/>
            <person name="Swalwell J.E."/>
            <person name="Santoro A.E."/>
            <person name="Worden A.Z."/>
        </authorList>
    </citation>
    <scope>NUCLEOTIDE SEQUENCE</scope>
    <source>
        <strain evidence="2">OPacV-662</strain>
    </source>
</reference>
<sequence>MAYEQKYHKYKNKYCIEKAKCELYGGNVIIPKNFDLLYKNRDLDIKLPFKVTASMIHNMYFGNSNIKKLLKDRNFIDNIVDTFKHVKIDTLIDPSELSSPLIYKVINDYIDNKFYINTTEYPLISEQSSGGFMDVIGEKLKNILSDEQKTYLKIFCILLFLIALCGFFLIIKNLYKSNEQTKK</sequence>
<feature type="transmembrane region" description="Helical" evidence="1">
    <location>
        <begin position="151"/>
        <end position="175"/>
    </location>
</feature>
<name>A0A5J6VHM6_9VIRU</name>
<keyword evidence="1" id="KW-1133">Transmembrane helix</keyword>
<keyword evidence="1" id="KW-0812">Transmembrane</keyword>
<organism evidence="2">
    <name type="scientific">Megaviridae environmental sample</name>
    <dbReference type="NCBI Taxonomy" id="1737588"/>
    <lineage>
        <taxon>Viruses</taxon>
        <taxon>Varidnaviria</taxon>
        <taxon>Bamfordvirae</taxon>
        <taxon>Nucleocytoviricota</taxon>
        <taxon>Megaviricetes</taxon>
        <taxon>Imitervirales</taxon>
        <taxon>Mimiviridae</taxon>
        <taxon>environmental samples</taxon>
    </lineage>
</organism>